<sequence>MNTQETVYAIASGKGGVGKTTTTVNLGTALAGAGNRVVIVDVDLGMANLAGFVSLSPEDTTLHQVLAGEADVTEATYELADGIWAVPSGIGLDSYASVETENLREVVAELRDQFDYVLLDVGAGVSHETVLPLGLADAVLLVSTPEPASVQDAQKTCDLADRAGGTIAGVVLTRTHPSGDIDHEGIAEKLDLPLLVTIPEDPTVRESVYAGTPLVVHDPKSPASRAYRYLAARLVGEADPEDRPTFEGASESPARSESQPPQRDADGDDTEQGGASAASEDDVSAAISEIDADSETDGGQPRIDIPDAESDT</sequence>
<dbReference type="Gene3D" id="3.40.50.300">
    <property type="entry name" value="P-loop containing nucleotide triphosphate hydrolases"/>
    <property type="match status" value="1"/>
</dbReference>
<evidence type="ECO:0000256" key="1">
    <source>
        <dbReference type="SAM" id="MobiDB-lite"/>
    </source>
</evidence>
<evidence type="ECO:0000313" key="4">
    <source>
        <dbReference type="Proteomes" id="UP000199370"/>
    </source>
</evidence>
<dbReference type="NCBIfam" id="TIGR01969">
    <property type="entry name" value="minD_arch"/>
    <property type="match status" value="1"/>
</dbReference>
<feature type="region of interest" description="Disordered" evidence="1">
    <location>
        <begin position="238"/>
        <end position="312"/>
    </location>
</feature>
<dbReference type="Proteomes" id="UP000199370">
    <property type="component" value="Unassembled WGS sequence"/>
</dbReference>
<dbReference type="OrthoDB" id="31168at2157"/>
<proteinExistence type="predicted"/>
<dbReference type="GO" id="GO:0016887">
    <property type="term" value="F:ATP hydrolysis activity"/>
    <property type="evidence" value="ECO:0007669"/>
    <property type="project" value="TreeGrafter"/>
</dbReference>
<dbReference type="GO" id="GO:0005829">
    <property type="term" value="C:cytosol"/>
    <property type="evidence" value="ECO:0007669"/>
    <property type="project" value="TreeGrafter"/>
</dbReference>
<dbReference type="Pfam" id="PF01656">
    <property type="entry name" value="CbiA"/>
    <property type="match status" value="1"/>
</dbReference>
<dbReference type="STRING" id="996166.SAMN05192554_10668"/>
<evidence type="ECO:0000313" key="3">
    <source>
        <dbReference type="EMBL" id="SDM70557.1"/>
    </source>
</evidence>
<evidence type="ECO:0000259" key="2">
    <source>
        <dbReference type="Pfam" id="PF01656"/>
    </source>
</evidence>
<dbReference type="InterPro" id="IPR027417">
    <property type="entry name" value="P-loop_NTPase"/>
</dbReference>
<accession>A0A1G9VES4</accession>
<dbReference type="RefSeq" id="WP_089732272.1">
    <property type="nucleotide sequence ID" value="NZ_FNIA01000006.1"/>
</dbReference>
<keyword evidence="4" id="KW-1185">Reference proteome</keyword>
<feature type="domain" description="CobQ/CobB/MinD/ParA nucleotide binding" evidence="2">
    <location>
        <begin position="9"/>
        <end position="213"/>
    </location>
</feature>
<dbReference type="GO" id="GO:0051782">
    <property type="term" value="P:negative regulation of cell division"/>
    <property type="evidence" value="ECO:0007669"/>
    <property type="project" value="TreeGrafter"/>
</dbReference>
<dbReference type="InterPro" id="IPR002586">
    <property type="entry name" value="CobQ/CobB/MinD/ParA_Nub-bd_dom"/>
</dbReference>
<dbReference type="PANTHER" id="PTHR43384">
    <property type="entry name" value="SEPTUM SITE-DETERMINING PROTEIN MIND HOMOLOG, CHLOROPLASTIC-RELATED"/>
    <property type="match status" value="1"/>
</dbReference>
<gene>
    <name evidence="3" type="ORF">SAMN05192554_10668</name>
</gene>
<dbReference type="AlphaFoldDB" id="A0A1G9VES4"/>
<organism evidence="3 4">
    <name type="scientific">Haloarchaeobius iranensis</name>
    <dbReference type="NCBI Taxonomy" id="996166"/>
    <lineage>
        <taxon>Archaea</taxon>
        <taxon>Methanobacteriati</taxon>
        <taxon>Methanobacteriota</taxon>
        <taxon>Stenosarchaea group</taxon>
        <taxon>Halobacteria</taxon>
        <taxon>Halobacteriales</taxon>
        <taxon>Halorubellaceae</taxon>
        <taxon>Haloarchaeobius</taxon>
    </lineage>
</organism>
<dbReference type="InterPro" id="IPR050625">
    <property type="entry name" value="ParA/MinD_ATPase"/>
</dbReference>
<name>A0A1G9VES4_9EURY</name>
<dbReference type="SUPFAM" id="SSF52540">
    <property type="entry name" value="P-loop containing nucleoside triphosphate hydrolases"/>
    <property type="match status" value="1"/>
</dbReference>
<dbReference type="PANTHER" id="PTHR43384:SF10">
    <property type="entry name" value="ATPASE INVOLVED IN CHROMOSOME PARTITIONING, PARA_MIND FAMILY"/>
    <property type="match status" value="1"/>
</dbReference>
<reference evidence="3 4" key="1">
    <citation type="submission" date="2016-10" db="EMBL/GenBank/DDBJ databases">
        <authorList>
            <person name="de Groot N.N."/>
        </authorList>
    </citation>
    <scope>NUCLEOTIDE SEQUENCE [LARGE SCALE GENOMIC DNA]</scope>
    <source>
        <strain evidence="4">EB21,IBRC-M 10013,KCTC 4048</strain>
    </source>
</reference>
<dbReference type="GO" id="GO:0005524">
    <property type="term" value="F:ATP binding"/>
    <property type="evidence" value="ECO:0007669"/>
    <property type="project" value="TreeGrafter"/>
</dbReference>
<dbReference type="InterPro" id="IPR010224">
    <property type="entry name" value="MinD_archaea"/>
</dbReference>
<dbReference type="GO" id="GO:0009898">
    <property type="term" value="C:cytoplasmic side of plasma membrane"/>
    <property type="evidence" value="ECO:0007669"/>
    <property type="project" value="TreeGrafter"/>
</dbReference>
<protein>
    <submittedName>
        <fullName evidence="3">Septum site-determining protein MinD</fullName>
    </submittedName>
</protein>
<dbReference type="EMBL" id="FNIA01000006">
    <property type="protein sequence ID" value="SDM70557.1"/>
    <property type="molecule type" value="Genomic_DNA"/>
</dbReference>